<protein>
    <submittedName>
        <fullName evidence="2">DUF1295 domain-containing protein</fullName>
    </submittedName>
</protein>
<feature type="transmembrane region" description="Helical" evidence="1">
    <location>
        <begin position="178"/>
        <end position="198"/>
    </location>
</feature>
<keyword evidence="1" id="KW-0812">Transmembrane</keyword>
<feature type="transmembrane region" description="Helical" evidence="1">
    <location>
        <begin position="104"/>
        <end position="123"/>
    </location>
</feature>
<dbReference type="Pfam" id="PF06966">
    <property type="entry name" value="DUF1295"/>
    <property type="match status" value="1"/>
</dbReference>
<dbReference type="PANTHER" id="PTHR32251:SF15">
    <property type="entry name" value="3-OXO-5-ALPHA-STEROID 4-DEHYDROGENASE (DUF1295)"/>
    <property type="match status" value="1"/>
</dbReference>
<dbReference type="InterPro" id="IPR010721">
    <property type="entry name" value="UstE-like"/>
</dbReference>
<feature type="transmembrane region" description="Helical" evidence="1">
    <location>
        <begin position="53"/>
        <end position="75"/>
    </location>
</feature>
<dbReference type="Proteomes" id="UP000823660">
    <property type="component" value="Unassembled WGS sequence"/>
</dbReference>
<evidence type="ECO:0000313" key="2">
    <source>
        <dbReference type="EMBL" id="MBO8466856.1"/>
    </source>
</evidence>
<feature type="transmembrane region" description="Helical" evidence="1">
    <location>
        <begin position="27"/>
        <end position="47"/>
    </location>
</feature>
<dbReference type="PROSITE" id="PS50244">
    <property type="entry name" value="S5A_REDUCTASE"/>
    <property type="match status" value="1"/>
</dbReference>
<gene>
    <name evidence="2" type="ORF">IAB99_03740</name>
</gene>
<sequence>MIFPSEIWIMAVVSLAVSALGWKKFVYFISLGYGFSIAAMGVAMLVLFRGHLYAASILLCLLLAAYGCRLGGFLLHRELRSASYRKELPSLTKTSRDLGPGAKVAIWLSVVVLYVCQVSPVFYRLAGSGAREGSALWAYAGAAVMLLALILESIADYQKSAAKKIRPDRFCDTGLYRIVRCPNYFAEILFWTGCFISGTGALSGWQWAVASLGYACIVYIMFGGARRLEIRQNRRYGSDPEYRKYVSRTPIILPFVPLYSVEKYNFLKG</sequence>
<feature type="transmembrane region" description="Helical" evidence="1">
    <location>
        <begin position="6"/>
        <end position="22"/>
    </location>
</feature>
<feature type="transmembrane region" description="Helical" evidence="1">
    <location>
        <begin position="204"/>
        <end position="225"/>
    </location>
</feature>
<evidence type="ECO:0000313" key="3">
    <source>
        <dbReference type="Proteomes" id="UP000823660"/>
    </source>
</evidence>
<reference evidence="2" key="2">
    <citation type="journal article" date="2021" name="PeerJ">
        <title>Extensive microbial diversity within the chicken gut microbiome revealed by metagenomics and culture.</title>
        <authorList>
            <person name="Gilroy R."/>
            <person name="Ravi A."/>
            <person name="Getino M."/>
            <person name="Pursley I."/>
            <person name="Horton D.L."/>
            <person name="Alikhan N.F."/>
            <person name="Baker D."/>
            <person name="Gharbi K."/>
            <person name="Hall N."/>
            <person name="Watson M."/>
            <person name="Adriaenssens E.M."/>
            <person name="Foster-Nyarko E."/>
            <person name="Jarju S."/>
            <person name="Secka A."/>
            <person name="Antonio M."/>
            <person name="Oren A."/>
            <person name="Chaudhuri R.R."/>
            <person name="La Ragione R."/>
            <person name="Hildebrand F."/>
            <person name="Pallen M.J."/>
        </authorList>
    </citation>
    <scope>NUCLEOTIDE SEQUENCE</scope>
    <source>
        <strain evidence="2">B1-15692</strain>
    </source>
</reference>
<feature type="transmembrane region" description="Helical" evidence="1">
    <location>
        <begin position="135"/>
        <end position="157"/>
    </location>
</feature>
<keyword evidence="1" id="KW-1133">Transmembrane helix</keyword>
<dbReference type="Gene3D" id="1.20.120.1630">
    <property type="match status" value="1"/>
</dbReference>
<dbReference type="PANTHER" id="PTHR32251">
    <property type="entry name" value="3-OXO-5-ALPHA-STEROID 4-DEHYDROGENASE"/>
    <property type="match status" value="1"/>
</dbReference>
<accession>A0A9D9I8E3</accession>
<dbReference type="EMBL" id="JADIMH010000018">
    <property type="protein sequence ID" value="MBO8466856.1"/>
    <property type="molecule type" value="Genomic_DNA"/>
</dbReference>
<dbReference type="AlphaFoldDB" id="A0A9D9I8E3"/>
<dbReference type="GO" id="GO:0016020">
    <property type="term" value="C:membrane"/>
    <property type="evidence" value="ECO:0007669"/>
    <property type="project" value="TreeGrafter"/>
</dbReference>
<comment type="caution">
    <text evidence="2">The sequence shown here is derived from an EMBL/GenBank/DDBJ whole genome shotgun (WGS) entry which is preliminary data.</text>
</comment>
<reference evidence="2" key="1">
    <citation type="submission" date="2020-10" db="EMBL/GenBank/DDBJ databases">
        <authorList>
            <person name="Gilroy R."/>
        </authorList>
    </citation>
    <scope>NUCLEOTIDE SEQUENCE</scope>
    <source>
        <strain evidence="2">B1-15692</strain>
    </source>
</reference>
<evidence type="ECO:0000256" key="1">
    <source>
        <dbReference type="SAM" id="Phobius"/>
    </source>
</evidence>
<proteinExistence type="predicted"/>
<name>A0A9D9I8E3_9BACT</name>
<organism evidence="2 3">
    <name type="scientific">Candidatus Cryptobacteroides faecipullorum</name>
    <dbReference type="NCBI Taxonomy" id="2840764"/>
    <lineage>
        <taxon>Bacteria</taxon>
        <taxon>Pseudomonadati</taxon>
        <taxon>Bacteroidota</taxon>
        <taxon>Bacteroidia</taxon>
        <taxon>Bacteroidales</taxon>
        <taxon>Candidatus Cryptobacteroides</taxon>
    </lineage>
</organism>
<keyword evidence="1" id="KW-0472">Membrane</keyword>